<gene>
    <name evidence="3" type="ORF">D8I35_09400</name>
</gene>
<organism evidence="3 4">
    <name type="scientific">Corticibacter populi</name>
    <dbReference type="NCBI Taxonomy" id="1550736"/>
    <lineage>
        <taxon>Bacteria</taxon>
        <taxon>Pseudomonadati</taxon>
        <taxon>Pseudomonadota</taxon>
        <taxon>Betaproteobacteria</taxon>
        <taxon>Burkholderiales</taxon>
        <taxon>Comamonadaceae</taxon>
        <taxon>Corticibacter</taxon>
    </lineage>
</organism>
<protein>
    <recommendedName>
        <fullName evidence="5">Tip attachment protein J domain-containing protein</fullName>
    </recommendedName>
</protein>
<feature type="chain" id="PRO_5017981737" description="Tip attachment protein J domain-containing protein" evidence="2">
    <location>
        <begin position="20"/>
        <end position="767"/>
    </location>
</feature>
<dbReference type="InterPro" id="IPR003961">
    <property type="entry name" value="FN3_dom"/>
</dbReference>
<reference evidence="3 4" key="1">
    <citation type="submission" date="2018-10" db="EMBL/GenBank/DDBJ databases">
        <title>Draft genome of Cortibacter populi DSM10536.</title>
        <authorList>
            <person name="Bernier A.-M."/>
            <person name="Bernard K."/>
        </authorList>
    </citation>
    <scope>NUCLEOTIDE SEQUENCE [LARGE SCALE GENOMIC DNA]</scope>
    <source>
        <strain evidence="3 4">DSM 105136</strain>
    </source>
</reference>
<keyword evidence="2" id="KW-0732">Signal</keyword>
<proteinExistence type="predicted"/>
<evidence type="ECO:0000256" key="2">
    <source>
        <dbReference type="SAM" id="SignalP"/>
    </source>
</evidence>
<accession>A0A3M6QUK1</accession>
<keyword evidence="1" id="KW-1133">Transmembrane helix</keyword>
<keyword evidence="4" id="KW-1185">Reference proteome</keyword>
<dbReference type="Proteomes" id="UP000278006">
    <property type="component" value="Unassembled WGS sequence"/>
</dbReference>
<keyword evidence="1" id="KW-0812">Transmembrane</keyword>
<comment type="caution">
    <text evidence="3">The sequence shown here is derived from an EMBL/GenBank/DDBJ whole genome shotgun (WGS) entry which is preliminary data.</text>
</comment>
<name>A0A3M6QUK1_9BURK</name>
<evidence type="ECO:0000313" key="3">
    <source>
        <dbReference type="EMBL" id="RMX06706.1"/>
    </source>
</evidence>
<dbReference type="EMBL" id="RDQO01000002">
    <property type="protein sequence ID" value="RMX06706.1"/>
    <property type="molecule type" value="Genomic_DNA"/>
</dbReference>
<evidence type="ECO:0008006" key="5">
    <source>
        <dbReference type="Google" id="ProtNLM"/>
    </source>
</evidence>
<feature type="transmembrane region" description="Helical" evidence="1">
    <location>
        <begin position="34"/>
        <end position="59"/>
    </location>
</feature>
<feature type="signal peptide" evidence="2">
    <location>
        <begin position="1"/>
        <end position="19"/>
    </location>
</feature>
<keyword evidence="1" id="KW-0472">Membrane</keyword>
<evidence type="ECO:0000256" key="1">
    <source>
        <dbReference type="SAM" id="Phobius"/>
    </source>
</evidence>
<dbReference type="AlphaFoldDB" id="A0A3M6QUK1"/>
<dbReference type="CDD" id="cd00063">
    <property type="entry name" value="FN3"/>
    <property type="match status" value="1"/>
</dbReference>
<sequence length="767" mass="80648">MRRLCAALALAGVCTSAAAAPAVAAVAAAWTSAAAALGTVAFAGITYGALVKGALLLGYAAHQRQKAKREARRLRDAYNASLTDRNVTVAEAAPAVRHIYGRATVGGAVVALFTRGDRDQYKDVVIIWAGHECDAIEDVLLAGESLQLDANGYAQADKWVQRETVNRSTSRVVSPTGTILVTAEATSIKAVSRSEGAGEGETTILLPAAAYTYADGLITITDPVEVARWAGKTAWVNYSHGLVSSQVRVRHFLGAAGQQADAQLIADTAGLSGAWSASDRLDGLCGSIFTLDLNNTELQSGLPQFTARLRGKKVLDPRSGTVGWSDNSALCVYDFLRAAEYGKGVLPEQVEGVIAAANASDELITVEIDGTSVAVPRYTCNGSWDSTEDPDNVLEDLCGSMAGFAVPGGVWRVEAGVFGSPVLVLDDDLAAGSIAMVPAPSRADAWNGVKGQYIDPAQYNQAVDFEPHQVDQYVEDDGGEVWGTLNLPFTDSGWRARTLAAISLEQSRARTLEWTGTAACLRAQAGNWVVVNNRLLGLDGSTFRVSRRTFDPVKQQVKLVLREGRPSDYASVSNVVQPNPGVPSDVTYRVTPPSGLVLTSPAAGQIRIQVDPSPDVRVTDGGQLLIQIRTTDSDTWISAVPAAGSGTGQTITGLPRGLYIVQVDWQANTGQQSGQWLAEVVEVTQGAYAGSGDVEQAINEAIVGKADAHNPVFSGVVGLPEYELAELPDAIEPEHKAILVINSAAGPALCISDGAEWISQITGTAVA</sequence>
<evidence type="ECO:0000313" key="4">
    <source>
        <dbReference type="Proteomes" id="UP000278006"/>
    </source>
</evidence>